<reference evidence="10 11" key="1">
    <citation type="submission" date="2018-10" db="EMBL/GenBank/DDBJ databases">
        <title>Genomic Encyclopedia of Archaeal and Bacterial Type Strains, Phase II (KMG-II): from individual species to whole genera.</title>
        <authorList>
            <person name="Goeker M."/>
        </authorList>
    </citation>
    <scope>NUCLEOTIDE SEQUENCE [LARGE SCALE GENOMIC DNA]</scope>
    <source>
        <strain evidence="10 11">DSM 29317</strain>
    </source>
</reference>
<comment type="pathway">
    <text evidence="2 8">Bacterial outer membrane biogenesis; LPS core biosynthesis.</text>
</comment>
<dbReference type="Proteomes" id="UP000271700">
    <property type="component" value="Unassembled WGS sequence"/>
</dbReference>
<gene>
    <name evidence="10" type="ORF">CLV75_3516</name>
</gene>
<evidence type="ECO:0000256" key="1">
    <source>
        <dbReference type="ARBA" id="ARBA00003394"/>
    </source>
</evidence>
<keyword evidence="8" id="KW-0448">Lipopolysaccharide biosynthesis</keyword>
<dbReference type="Gene3D" id="3.40.50.11720">
    <property type="entry name" value="3-Deoxy-D-manno-octulosonic-acid transferase, N-terminal domain"/>
    <property type="match status" value="1"/>
</dbReference>
<evidence type="ECO:0000256" key="5">
    <source>
        <dbReference type="ARBA" id="ARBA00022679"/>
    </source>
</evidence>
<dbReference type="AlphaFoldDB" id="A0A497Z5F5"/>
<evidence type="ECO:0000256" key="2">
    <source>
        <dbReference type="ARBA" id="ARBA00004713"/>
    </source>
</evidence>
<evidence type="ECO:0000256" key="7">
    <source>
        <dbReference type="ARBA" id="ARBA00049183"/>
    </source>
</evidence>
<evidence type="ECO:0000256" key="8">
    <source>
        <dbReference type="RuleBase" id="RU365103"/>
    </source>
</evidence>
<keyword evidence="11" id="KW-1185">Reference proteome</keyword>
<sequence length="411" mass="45402">MSKPRSLSLAAYRVLSWGVPKNTSFAGIARPEGEVLWVHVSTPYRLRAVDDFCRRLMSARPGLSLLLTAPPDADFGEWEECSCQILKLPAEHTGAARAFLDHWRPDMGLWFGGGLMPNIITRAQERSIPLVLLEALVEVKTARGGRWLPDITRYTLDCFMTILTTNDETARQIRRLGVNSAKISVEPPLHISPNPTPWPEDELIETNHILAGRPVWLAAWVQAKEFISVLSAHRQALRLLPRLAMVLHVADASEAAPLYKRLEAMDLRCANWDEGHAIEDTTQVIVSSEPEDLGLWHRVSAVTFMGSSLERNAGGQDPLIAVALGSAVINGPHVGNYQVLYDRLNQANAALTIKSATELGDGVVELLAPDRTADMALAGWQIVTEGAPQADQLIDMVQDTLDRWRAHHARP</sequence>
<evidence type="ECO:0000256" key="3">
    <source>
        <dbReference type="ARBA" id="ARBA00012621"/>
    </source>
</evidence>
<evidence type="ECO:0000313" key="11">
    <source>
        <dbReference type="Proteomes" id="UP000271700"/>
    </source>
</evidence>
<dbReference type="EC" id="2.4.99.12" evidence="3 8"/>
<dbReference type="InterPro" id="IPR038107">
    <property type="entry name" value="Glycos_transf_N_sf"/>
</dbReference>
<dbReference type="RefSeq" id="WP_037321171.1">
    <property type="nucleotide sequence ID" value="NZ_AEYW01000007.1"/>
</dbReference>
<name>A0A497Z5F5_9RHOB</name>
<dbReference type="PANTHER" id="PTHR42755:SF1">
    <property type="entry name" value="3-DEOXY-D-MANNO-OCTULOSONIC ACID TRANSFERASE, MITOCHONDRIAL-RELATED"/>
    <property type="match status" value="1"/>
</dbReference>
<dbReference type="UniPathway" id="UPA00958"/>
<dbReference type="GO" id="GO:0009245">
    <property type="term" value="P:lipid A biosynthetic process"/>
    <property type="evidence" value="ECO:0007669"/>
    <property type="project" value="TreeGrafter"/>
</dbReference>
<dbReference type="OrthoDB" id="9789797at2"/>
<comment type="subcellular location">
    <subcellularLocation>
        <location evidence="8">Cell membrane</location>
    </subcellularLocation>
</comment>
<dbReference type="Gene3D" id="3.40.50.2000">
    <property type="entry name" value="Glycogen Phosphorylase B"/>
    <property type="match status" value="1"/>
</dbReference>
<comment type="function">
    <text evidence="1 8">Involved in lipopolysaccharide (LPS) biosynthesis. Catalyzes the transfer of 3-deoxy-D-manno-octulosonate (Kdo) residue(s) from CMP-Kdo to lipid IV(A), the tetraacyldisaccharide-1,4'-bisphosphate precursor of lipid A.</text>
</comment>
<dbReference type="GO" id="GO:0043842">
    <property type="term" value="F:Kdo transferase activity"/>
    <property type="evidence" value="ECO:0007669"/>
    <property type="project" value="UniProtKB-EC"/>
</dbReference>
<comment type="similarity">
    <text evidence="8">Belongs to the glycosyltransferase group 1 family.</text>
</comment>
<organism evidence="10 11">
    <name type="scientific">Ruegeria conchae</name>
    <dbReference type="NCBI Taxonomy" id="981384"/>
    <lineage>
        <taxon>Bacteria</taxon>
        <taxon>Pseudomonadati</taxon>
        <taxon>Pseudomonadota</taxon>
        <taxon>Alphaproteobacteria</taxon>
        <taxon>Rhodobacterales</taxon>
        <taxon>Roseobacteraceae</taxon>
        <taxon>Ruegeria</taxon>
    </lineage>
</organism>
<dbReference type="GO" id="GO:0005886">
    <property type="term" value="C:plasma membrane"/>
    <property type="evidence" value="ECO:0007669"/>
    <property type="project" value="UniProtKB-SubCell"/>
</dbReference>
<dbReference type="EMBL" id="RCCT01000006">
    <property type="protein sequence ID" value="RLK00526.1"/>
    <property type="molecule type" value="Genomic_DNA"/>
</dbReference>
<evidence type="ECO:0000313" key="10">
    <source>
        <dbReference type="EMBL" id="RLK00526.1"/>
    </source>
</evidence>
<dbReference type="GO" id="GO:0009244">
    <property type="term" value="P:lipopolysaccharide core region biosynthetic process"/>
    <property type="evidence" value="ECO:0007669"/>
    <property type="project" value="UniProtKB-UniRule"/>
</dbReference>
<dbReference type="PANTHER" id="PTHR42755">
    <property type="entry name" value="3-DEOXY-MANNO-OCTULOSONATE CYTIDYLYLTRANSFERASE"/>
    <property type="match status" value="1"/>
</dbReference>
<evidence type="ECO:0000256" key="4">
    <source>
        <dbReference type="ARBA" id="ARBA00019077"/>
    </source>
</evidence>
<comment type="catalytic activity">
    <reaction evidence="7 8">
        <text>lipid IVA (E. coli) + CMP-3-deoxy-beta-D-manno-octulosonate = alpha-Kdo-(2-&gt;6)-lipid IVA (E. coli) + CMP + H(+)</text>
        <dbReference type="Rhea" id="RHEA:28066"/>
        <dbReference type="ChEBI" id="CHEBI:15378"/>
        <dbReference type="ChEBI" id="CHEBI:58603"/>
        <dbReference type="ChEBI" id="CHEBI:60364"/>
        <dbReference type="ChEBI" id="CHEBI:60377"/>
        <dbReference type="ChEBI" id="CHEBI:85987"/>
        <dbReference type="EC" id="2.4.99.12"/>
    </reaction>
</comment>
<feature type="domain" description="3-deoxy-D-manno-octulosonic-acid transferase N-terminal" evidence="9">
    <location>
        <begin position="31"/>
        <end position="185"/>
    </location>
</feature>
<comment type="caution">
    <text evidence="10">The sequence shown here is derived from an EMBL/GenBank/DDBJ whole genome shotgun (WGS) entry which is preliminary data.</text>
</comment>
<keyword evidence="8" id="KW-0472">Membrane</keyword>
<evidence type="ECO:0000256" key="6">
    <source>
        <dbReference type="ARBA" id="ARBA00031445"/>
    </source>
</evidence>
<protein>
    <recommendedName>
        <fullName evidence="4 8">3-deoxy-D-manno-octulosonic acid transferase</fullName>
        <shortName evidence="8">Kdo transferase</shortName>
        <ecNumber evidence="3 8">2.4.99.12</ecNumber>
    </recommendedName>
    <alternativeName>
        <fullName evidence="6 8">Lipid IV(A) 3-deoxy-D-manno-octulosonic acid transferase</fullName>
    </alternativeName>
</protein>
<keyword evidence="8" id="KW-1003">Cell membrane</keyword>
<accession>A0A497Z5F5</accession>
<proteinExistence type="inferred from homology"/>
<keyword evidence="5 8" id="KW-0808">Transferase</keyword>
<dbReference type="STRING" id="981384.GCA_000192475_02468"/>
<evidence type="ECO:0000259" key="9">
    <source>
        <dbReference type="Pfam" id="PF04413"/>
    </source>
</evidence>
<dbReference type="InterPro" id="IPR039901">
    <property type="entry name" value="Kdotransferase"/>
</dbReference>
<dbReference type="Pfam" id="PF04413">
    <property type="entry name" value="Glycos_transf_N"/>
    <property type="match status" value="1"/>
</dbReference>
<dbReference type="InterPro" id="IPR007507">
    <property type="entry name" value="Glycos_transf_N"/>
</dbReference>